<keyword evidence="1" id="KW-1133">Transmembrane helix</keyword>
<feature type="transmembrane region" description="Helical" evidence="1">
    <location>
        <begin position="99"/>
        <end position="119"/>
    </location>
</feature>
<evidence type="ECO:0000313" key="2">
    <source>
        <dbReference type="EMBL" id="QHR93298.1"/>
    </source>
</evidence>
<evidence type="ECO:0000256" key="1">
    <source>
        <dbReference type="SAM" id="Phobius"/>
    </source>
</evidence>
<keyword evidence="1" id="KW-0812">Transmembrane</keyword>
<organism evidence="2">
    <name type="scientific">Enterobacter cloacae</name>
    <dbReference type="NCBI Taxonomy" id="550"/>
    <lineage>
        <taxon>Bacteria</taxon>
        <taxon>Pseudomonadati</taxon>
        <taxon>Pseudomonadota</taxon>
        <taxon>Gammaproteobacteria</taxon>
        <taxon>Enterobacterales</taxon>
        <taxon>Enterobacteriaceae</taxon>
        <taxon>Enterobacter</taxon>
        <taxon>Enterobacter cloacae complex</taxon>
    </lineage>
</organism>
<keyword evidence="1" id="KW-0472">Membrane</keyword>
<proteinExistence type="predicted"/>
<feature type="transmembrane region" description="Helical" evidence="1">
    <location>
        <begin position="269"/>
        <end position="287"/>
    </location>
</feature>
<feature type="transmembrane region" description="Helical" evidence="1">
    <location>
        <begin position="239"/>
        <end position="257"/>
    </location>
</feature>
<feature type="transmembrane region" description="Helical" evidence="1">
    <location>
        <begin position="320"/>
        <end position="337"/>
    </location>
</feature>
<feature type="transmembrane region" description="Helical" evidence="1">
    <location>
        <begin position="29"/>
        <end position="47"/>
    </location>
</feature>
<feature type="transmembrane region" description="Helical" evidence="1">
    <location>
        <begin position="197"/>
        <end position="218"/>
    </location>
</feature>
<dbReference type="InterPro" id="IPR049458">
    <property type="entry name" value="EpsG-like"/>
</dbReference>
<name>A0A6B9XYV3_ENTCL</name>
<dbReference type="AlphaFoldDB" id="A0A6B9XYV3"/>
<dbReference type="Pfam" id="PF14897">
    <property type="entry name" value="EpsG"/>
    <property type="match status" value="1"/>
</dbReference>
<feature type="transmembrane region" description="Helical" evidence="1">
    <location>
        <begin position="294"/>
        <end position="314"/>
    </location>
</feature>
<protein>
    <submittedName>
        <fullName evidence="2">Polymerase</fullName>
    </submittedName>
</protein>
<reference evidence="2" key="1">
    <citation type="submission" date="2019-03" db="EMBL/GenBank/DDBJ databases">
        <title>Genetic characterization of the O-antigen and development of a molecular serotyping scheme for Enterobacter cloacae.</title>
        <authorList>
            <person name="Li Y."/>
            <person name="Huang J."/>
            <person name="Wang X."/>
            <person name="Xu C."/>
            <person name="Han T."/>
            <person name="Guo X."/>
        </authorList>
    </citation>
    <scope>NUCLEOTIDE SEQUENCE</scope>
    <source>
        <strain evidence="2">NCTC 11589</strain>
    </source>
</reference>
<dbReference type="EMBL" id="MK595732">
    <property type="protein sequence ID" value="QHR93298.1"/>
    <property type="molecule type" value="Genomic_DNA"/>
</dbReference>
<sequence length="351" mass="40667">MLIALLAILLLLQFLSLYLEGNKVNSQVLNRFLSFFVFLTLLVLFLFKNEYFGADTKNYLNEFTDYCLNPESYTGLDYTYKIIFNLLNFLMAERCEVNWIIWLWPYFVISIIFITTLVFKLDKLIIITLFSSFIGIELLTNAMRQGFSIAILFLSFSFYFKRRYVSFGVLATLSLLFHQASALIIVIFIISRLNYKLIVPSMVMGIFLVFGTAYLDFVPGVLSFKASIYKYMPYASDDFIVRLISLINVMLTFLVYLSFARKFSVKDHLTLNVIINIVAICSIVSIVPYLGFRVVYGVYPLFLLMTYISVKRYSQQSYKYLSYVTCGNIFITILWLCGSAHMRAIPFVSII</sequence>
<accession>A0A6B9XYV3</accession>
<feature type="transmembrane region" description="Helical" evidence="1">
    <location>
        <begin position="125"/>
        <end position="143"/>
    </location>
</feature>
<gene>
    <name evidence="2" type="primary">wzy</name>
</gene>
<feature type="transmembrane region" description="Helical" evidence="1">
    <location>
        <begin position="164"/>
        <end position="191"/>
    </location>
</feature>